<dbReference type="InterPro" id="IPR018060">
    <property type="entry name" value="HTH_AraC"/>
</dbReference>
<keyword evidence="6" id="KW-1185">Reference proteome</keyword>
<sequence>MSRVEFTDWRLNRKARHLPAGIRQQCRQHPLLTTLFVGSVGHIVRGLGHHYERHSIDEYILLYCVEGRGWIRSGDQAHGVQVGDVAVVFARTAHGYGSDDADPWTIHWAHFDGSQVPPFLEAAGLSPQRPVIHLPNYGRSSLVQAFQAIHALLNVDLSFPYLLHASVLLRQILSTLILVAATVPEPAPSGRPVQKAVQFMQANITETLRLEDLALWSGLSPSHFHRVFRAATGRAPIDYFIRLKIQRACELLANTDMKVSEIGHFLGYRDAHYFSRLFKQVTGHSPRAFRTACRNGHPPFDERALLPPAGGQPHE</sequence>
<dbReference type="Gene3D" id="2.60.120.280">
    <property type="entry name" value="Regulatory protein AraC"/>
    <property type="match status" value="1"/>
</dbReference>
<dbReference type="PANTHER" id="PTHR46796:SF7">
    <property type="entry name" value="ARAC FAMILY TRANSCRIPTIONAL REGULATOR"/>
    <property type="match status" value="1"/>
</dbReference>
<evidence type="ECO:0000259" key="4">
    <source>
        <dbReference type="PROSITE" id="PS01124"/>
    </source>
</evidence>
<dbReference type="RefSeq" id="WP_141611410.1">
    <property type="nucleotide sequence ID" value="NZ_VIGC02000025.1"/>
</dbReference>
<name>A0A540VC11_9CHLR</name>
<dbReference type="GO" id="GO:0043565">
    <property type="term" value="F:sequence-specific DNA binding"/>
    <property type="evidence" value="ECO:0007669"/>
    <property type="project" value="InterPro"/>
</dbReference>
<keyword evidence="3" id="KW-0804">Transcription</keyword>
<protein>
    <submittedName>
        <fullName evidence="5">AraC family transcriptional regulator</fullName>
    </submittedName>
</protein>
<reference evidence="5 6" key="1">
    <citation type="submission" date="2019-06" db="EMBL/GenBank/DDBJ databases">
        <title>Genome sequence of Litorilinea aerophila BAA-2444.</title>
        <authorList>
            <person name="Maclea K.S."/>
            <person name="Maurais E.G."/>
            <person name="Iannazzi L.C."/>
        </authorList>
    </citation>
    <scope>NUCLEOTIDE SEQUENCE [LARGE SCALE GENOMIC DNA]</scope>
    <source>
        <strain evidence="5 6">ATCC BAA-2444</strain>
    </source>
</reference>
<proteinExistence type="predicted"/>
<dbReference type="EMBL" id="VIGC01000025">
    <property type="protein sequence ID" value="TQE94304.1"/>
    <property type="molecule type" value="Genomic_DNA"/>
</dbReference>
<dbReference type="InterPro" id="IPR009057">
    <property type="entry name" value="Homeodomain-like_sf"/>
</dbReference>
<dbReference type="Pfam" id="PF12833">
    <property type="entry name" value="HTH_18"/>
    <property type="match status" value="1"/>
</dbReference>
<dbReference type="CDD" id="cd06986">
    <property type="entry name" value="cupin_MmsR-like_N"/>
    <property type="match status" value="1"/>
</dbReference>
<dbReference type="InterPro" id="IPR003313">
    <property type="entry name" value="AraC-bd"/>
</dbReference>
<dbReference type="PROSITE" id="PS01124">
    <property type="entry name" value="HTH_ARAC_FAMILY_2"/>
    <property type="match status" value="1"/>
</dbReference>
<dbReference type="GO" id="GO:0003700">
    <property type="term" value="F:DNA-binding transcription factor activity"/>
    <property type="evidence" value="ECO:0007669"/>
    <property type="project" value="InterPro"/>
</dbReference>
<dbReference type="InterPro" id="IPR050204">
    <property type="entry name" value="AraC_XylS_family_regulators"/>
</dbReference>
<evidence type="ECO:0000313" key="5">
    <source>
        <dbReference type="EMBL" id="TQE94304.1"/>
    </source>
</evidence>
<dbReference type="SMART" id="SM00342">
    <property type="entry name" value="HTH_ARAC"/>
    <property type="match status" value="1"/>
</dbReference>
<keyword evidence="1" id="KW-0805">Transcription regulation</keyword>
<dbReference type="Pfam" id="PF02311">
    <property type="entry name" value="AraC_binding"/>
    <property type="match status" value="1"/>
</dbReference>
<evidence type="ECO:0000256" key="3">
    <source>
        <dbReference type="ARBA" id="ARBA00023163"/>
    </source>
</evidence>
<dbReference type="InParanoid" id="A0A540VC11"/>
<dbReference type="FunCoup" id="A0A540VC11">
    <property type="interactions" value="19"/>
</dbReference>
<organism evidence="5 6">
    <name type="scientific">Litorilinea aerophila</name>
    <dbReference type="NCBI Taxonomy" id="1204385"/>
    <lineage>
        <taxon>Bacteria</taxon>
        <taxon>Bacillati</taxon>
        <taxon>Chloroflexota</taxon>
        <taxon>Caldilineae</taxon>
        <taxon>Caldilineales</taxon>
        <taxon>Caldilineaceae</taxon>
        <taxon>Litorilinea</taxon>
    </lineage>
</organism>
<evidence type="ECO:0000256" key="1">
    <source>
        <dbReference type="ARBA" id="ARBA00023015"/>
    </source>
</evidence>
<comment type="caution">
    <text evidence="5">The sequence shown here is derived from an EMBL/GenBank/DDBJ whole genome shotgun (WGS) entry which is preliminary data.</text>
</comment>
<feature type="domain" description="HTH araC/xylS-type" evidence="4">
    <location>
        <begin position="194"/>
        <end position="292"/>
    </location>
</feature>
<keyword evidence="2" id="KW-0238">DNA-binding</keyword>
<dbReference type="SUPFAM" id="SSF46689">
    <property type="entry name" value="Homeodomain-like"/>
    <property type="match status" value="2"/>
</dbReference>
<gene>
    <name evidence="5" type="ORF">FKZ61_17285</name>
</gene>
<dbReference type="Proteomes" id="UP000317371">
    <property type="component" value="Unassembled WGS sequence"/>
</dbReference>
<dbReference type="AlphaFoldDB" id="A0A540VC11"/>
<evidence type="ECO:0000256" key="2">
    <source>
        <dbReference type="ARBA" id="ARBA00023125"/>
    </source>
</evidence>
<dbReference type="PANTHER" id="PTHR46796">
    <property type="entry name" value="HTH-TYPE TRANSCRIPTIONAL ACTIVATOR RHAS-RELATED"/>
    <property type="match status" value="1"/>
</dbReference>
<dbReference type="OrthoDB" id="9807321at2"/>
<dbReference type="InterPro" id="IPR037923">
    <property type="entry name" value="HTH-like"/>
</dbReference>
<accession>A0A540VC11</accession>
<dbReference type="SUPFAM" id="SSF51215">
    <property type="entry name" value="Regulatory protein AraC"/>
    <property type="match status" value="1"/>
</dbReference>
<evidence type="ECO:0000313" key="6">
    <source>
        <dbReference type="Proteomes" id="UP000317371"/>
    </source>
</evidence>
<dbReference type="Gene3D" id="1.10.10.60">
    <property type="entry name" value="Homeodomain-like"/>
    <property type="match status" value="2"/>
</dbReference>